<keyword evidence="1" id="KW-1133">Transmembrane helix</keyword>
<feature type="compositionally biased region" description="Low complexity" evidence="2">
    <location>
        <begin position="323"/>
        <end position="334"/>
    </location>
</feature>
<sequence>MGIFSFFSRAKEPDYDTYLASVQTQIQARQARLQQIRLRERRANVLFITYGIGLWVLYGVLWWFTIFGGDNGVEWVVKAARTAPVVGGPFAIIFTRRFMRWYYHRKEAREDETLKALVKQKQDKVEEIKKKTGYYSTRDLLEKYDEALRKNAEVRGHPPAGPSTPSKQPVAKGAIPFPTAPSSATSTPIRTGTAAPILAPAPQQLQQQRGQPGTPASGATLPTFPPPPPPQPPLPPQPRSLMDKLADALLGVSAEEANPYNKYALICAKCYAHNGLVPKEQFDFVQYQCPRCGYFNARRSDPAGDASRRRVQSLHHPSPLRPSPLSESEPGSRLQPGPSPEMQEIGKGKGKATKTSEEEEQEEEEDKEVAETLLKEESGSTGTKAASEARQRGGSARKGAVENDQDRMDTD</sequence>
<keyword evidence="1" id="KW-0472">Membrane</keyword>
<comment type="function">
    <text evidence="1">Plays a role in determining ER morphology.</text>
</comment>
<feature type="compositionally biased region" description="Pro residues" evidence="2">
    <location>
        <begin position="223"/>
        <end position="238"/>
    </location>
</feature>
<comment type="similarity">
    <text evidence="1">Belongs to the lunapark family.</text>
</comment>
<feature type="region of interest" description="Disordered" evidence="2">
    <location>
        <begin position="203"/>
        <end position="241"/>
    </location>
</feature>
<keyword evidence="5" id="KW-1185">Reference proteome</keyword>
<keyword evidence="1" id="KW-0479">Metal-binding</keyword>
<keyword evidence="1" id="KW-0256">Endoplasmic reticulum</keyword>
<dbReference type="PANTHER" id="PTHR22166:SF12">
    <property type="entry name" value="ENDOPLASMIC RETICULUM JUNCTION FORMATION PROTEIN LUNAPARK"/>
    <property type="match status" value="1"/>
</dbReference>
<dbReference type="AlphaFoldDB" id="A0A0D6EKU9"/>
<dbReference type="InterPro" id="IPR019273">
    <property type="entry name" value="Lunapark_Znf"/>
</dbReference>
<protein>
    <recommendedName>
        <fullName evidence="1">Endoplasmic reticulum junction formation protein lunapark</fullName>
    </recommendedName>
</protein>
<feature type="region of interest" description="Disordered" evidence="2">
    <location>
        <begin position="298"/>
        <end position="411"/>
    </location>
</feature>
<feature type="compositionally biased region" description="Low complexity" evidence="2">
    <location>
        <begin position="203"/>
        <end position="213"/>
    </location>
</feature>
<proteinExistence type="inferred from homology"/>
<dbReference type="OrthoDB" id="1725934at2759"/>
<reference evidence="5" key="1">
    <citation type="submission" date="2015-02" db="EMBL/GenBank/DDBJ databases">
        <authorList>
            <person name="Gon?alves P."/>
        </authorList>
    </citation>
    <scope>NUCLEOTIDE SEQUENCE [LARGE SCALE GENOMIC DNA]</scope>
</reference>
<evidence type="ECO:0000313" key="5">
    <source>
        <dbReference type="Proteomes" id="UP000243876"/>
    </source>
</evidence>
<comment type="subcellular location">
    <subcellularLocation>
        <location evidence="1">Endoplasmic reticulum membrane</location>
        <topology evidence="1">Multi-pass membrane protein</topology>
    </subcellularLocation>
</comment>
<keyword evidence="1" id="KW-0862">Zinc</keyword>
<keyword evidence="1" id="KW-0812">Transmembrane</keyword>
<evidence type="ECO:0000259" key="3">
    <source>
        <dbReference type="Pfam" id="PF10058"/>
    </source>
</evidence>
<feature type="compositionally biased region" description="Polar residues" evidence="2">
    <location>
        <begin position="180"/>
        <end position="190"/>
    </location>
</feature>
<dbReference type="GO" id="GO:0098826">
    <property type="term" value="C:endoplasmic reticulum tubular network membrane"/>
    <property type="evidence" value="ECO:0007669"/>
    <property type="project" value="UniProtKB-UniRule"/>
</dbReference>
<feature type="transmembrane region" description="Helical" evidence="1">
    <location>
        <begin position="79"/>
        <end position="99"/>
    </location>
</feature>
<dbReference type="Pfam" id="PF10058">
    <property type="entry name" value="Zn_ribbon_10"/>
    <property type="match status" value="1"/>
</dbReference>
<accession>A0A0D6EKU9</accession>
<feature type="region of interest" description="Disordered" evidence="2">
    <location>
        <begin position="153"/>
        <end position="190"/>
    </location>
</feature>
<feature type="compositionally biased region" description="Basic and acidic residues" evidence="2">
    <location>
        <begin position="369"/>
        <end position="378"/>
    </location>
</feature>
<dbReference type="InterPro" id="IPR040115">
    <property type="entry name" value="Lnp"/>
</dbReference>
<dbReference type="EMBL" id="CENE01000006">
    <property type="protein sequence ID" value="CEQ40358.1"/>
    <property type="molecule type" value="Genomic_DNA"/>
</dbReference>
<feature type="compositionally biased region" description="Acidic residues" evidence="2">
    <location>
        <begin position="357"/>
        <end position="368"/>
    </location>
</feature>
<evidence type="ECO:0000313" key="4">
    <source>
        <dbReference type="EMBL" id="CEQ40358.1"/>
    </source>
</evidence>
<feature type="compositionally biased region" description="Basic and acidic residues" evidence="2">
    <location>
        <begin position="399"/>
        <end position="411"/>
    </location>
</feature>
<feature type="compositionally biased region" description="Basic and acidic residues" evidence="2">
    <location>
        <begin position="298"/>
        <end position="308"/>
    </location>
</feature>
<keyword evidence="1" id="KW-0863">Zinc-finger</keyword>
<dbReference type="GO" id="GO:1903373">
    <property type="term" value="P:positive regulation of endoplasmic reticulum tubular network organization"/>
    <property type="evidence" value="ECO:0007669"/>
    <property type="project" value="UniProtKB-UniRule"/>
</dbReference>
<feature type="domain" description="Lunapark zinc ribbon" evidence="3">
    <location>
        <begin position="242"/>
        <end position="296"/>
    </location>
</feature>
<gene>
    <name evidence="4" type="primary">SPOSA6832_01971</name>
</gene>
<evidence type="ECO:0000256" key="1">
    <source>
        <dbReference type="RuleBase" id="RU367073"/>
    </source>
</evidence>
<organism evidence="4 5">
    <name type="scientific">Sporidiobolus salmonicolor</name>
    <name type="common">Yeast-like fungus</name>
    <name type="synonym">Sporobolomyces salmonicolor</name>
    <dbReference type="NCBI Taxonomy" id="5005"/>
    <lineage>
        <taxon>Eukaryota</taxon>
        <taxon>Fungi</taxon>
        <taxon>Dikarya</taxon>
        <taxon>Basidiomycota</taxon>
        <taxon>Pucciniomycotina</taxon>
        <taxon>Microbotryomycetes</taxon>
        <taxon>Sporidiobolales</taxon>
        <taxon>Sporidiobolaceae</taxon>
        <taxon>Sporobolomyces</taxon>
    </lineage>
</organism>
<feature type="non-terminal residue" evidence="4">
    <location>
        <position position="1"/>
    </location>
</feature>
<dbReference type="Proteomes" id="UP000243876">
    <property type="component" value="Unassembled WGS sequence"/>
</dbReference>
<dbReference type="GO" id="GO:0071788">
    <property type="term" value="P:endoplasmic reticulum tubular network maintenance"/>
    <property type="evidence" value="ECO:0007669"/>
    <property type="project" value="UniProtKB-UniRule"/>
</dbReference>
<dbReference type="PANTHER" id="PTHR22166">
    <property type="entry name" value="ENDOPLASMIC RETICULUM JUNCTION FORMATION PROTEIN LUNAPARK"/>
    <property type="match status" value="1"/>
</dbReference>
<dbReference type="GO" id="GO:0008270">
    <property type="term" value="F:zinc ion binding"/>
    <property type="evidence" value="ECO:0007669"/>
    <property type="project" value="UniProtKB-KW"/>
</dbReference>
<name>A0A0D6EKU9_SPOSA</name>
<evidence type="ECO:0000256" key="2">
    <source>
        <dbReference type="SAM" id="MobiDB-lite"/>
    </source>
</evidence>
<feature type="transmembrane region" description="Helical" evidence="1">
    <location>
        <begin position="45"/>
        <end position="67"/>
    </location>
</feature>
<comment type="domain">
    <text evidence="1">The C4-type zinc finger motif is necessary both for its ER three-way tubular junction localization and formation.</text>
</comment>